<accession>A0A8H7PDX5</accession>
<dbReference type="AlphaFoldDB" id="A0A8H7PDX5"/>
<dbReference type="PANTHER" id="PTHR31635">
    <property type="entry name" value="REVERSE TRANSCRIPTASE DOMAIN-CONTAINING PROTEIN-RELATED"/>
    <property type="match status" value="1"/>
</dbReference>
<dbReference type="Proteomes" id="UP000612746">
    <property type="component" value="Unassembled WGS sequence"/>
</dbReference>
<dbReference type="InterPro" id="IPR043502">
    <property type="entry name" value="DNA/RNA_pol_sf"/>
</dbReference>
<dbReference type="PANTHER" id="PTHR31635:SF196">
    <property type="entry name" value="REVERSE TRANSCRIPTASE DOMAIN-CONTAINING PROTEIN-RELATED"/>
    <property type="match status" value="1"/>
</dbReference>
<dbReference type="SUPFAM" id="SSF56672">
    <property type="entry name" value="DNA/RNA polymerases"/>
    <property type="match status" value="1"/>
</dbReference>
<dbReference type="EMBL" id="JAEPRA010000027">
    <property type="protein sequence ID" value="KAG2172123.1"/>
    <property type="molecule type" value="Genomic_DNA"/>
</dbReference>
<reference evidence="2" key="1">
    <citation type="submission" date="2020-12" db="EMBL/GenBank/DDBJ databases">
        <title>Metabolic potential, ecology and presence of endohyphal bacteria is reflected in genomic diversity of Mucoromycotina.</title>
        <authorList>
            <person name="Muszewska A."/>
            <person name="Okrasinska A."/>
            <person name="Steczkiewicz K."/>
            <person name="Drgas O."/>
            <person name="Orlowska M."/>
            <person name="Perlinska-Lenart U."/>
            <person name="Aleksandrzak-Piekarczyk T."/>
            <person name="Szatraj K."/>
            <person name="Zielenkiewicz U."/>
            <person name="Pilsyk S."/>
            <person name="Malc E."/>
            <person name="Mieczkowski P."/>
            <person name="Kruszewska J.S."/>
            <person name="Biernat P."/>
            <person name="Pawlowska J."/>
        </authorList>
    </citation>
    <scope>NUCLEOTIDE SEQUENCE</scope>
    <source>
        <strain evidence="2">WA0000051536</strain>
    </source>
</reference>
<evidence type="ECO:0000313" key="2">
    <source>
        <dbReference type="EMBL" id="KAG2172123.1"/>
    </source>
</evidence>
<protein>
    <recommendedName>
        <fullName evidence="1">Reverse transcriptase domain-containing protein</fullName>
    </recommendedName>
</protein>
<dbReference type="PROSITE" id="PS50878">
    <property type="entry name" value="RT_POL"/>
    <property type="match status" value="1"/>
</dbReference>
<gene>
    <name evidence="2" type="ORF">INT44_004745</name>
</gene>
<dbReference type="InterPro" id="IPR000477">
    <property type="entry name" value="RT_dom"/>
</dbReference>
<evidence type="ECO:0000259" key="1">
    <source>
        <dbReference type="PROSITE" id="PS50878"/>
    </source>
</evidence>
<proteinExistence type="predicted"/>
<keyword evidence="3" id="KW-1185">Reference proteome</keyword>
<evidence type="ECO:0000313" key="3">
    <source>
        <dbReference type="Proteomes" id="UP000612746"/>
    </source>
</evidence>
<dbReference type="Pfam" id="PF00078">
    <property type="entry name" value="RVT_1"/>
    <property type="match status" value="1"/>
</dbReference>
<sequence>MTLLFKKGDAAQLSNWRPLSLINTDAKLFTKMISNRLRDHLPKMITQYQTGFIKNRLISDNGWTIRATMSHIQENDPKNTVIGAFMDQEKAYDQVHPRYLQKVLQTFGFPQQMISTITRLFYDTEVSVSINGWIGEAFQQGRGLRQGDPLSPLLFNLALEPLLRMMMQHPGISGIPWPQQLAPDKRHIDYRKDDIQEPDPLKILAYADDIVVFLQSPQEWETLLSVYNKYSQASNARMNVHKTALL</sequence>
<feature type="domain" description="Reverse transcriptase" evidence="1">
    <location>
        <begin position="1"/>
        <end position="246"/>
    </location>
</feature>
<name>A0A8H7PDX5_9FUNG</name>
<dbReference type="CDD" id="cd01650">
    <property type="entry name" value="RT_nLTR_like"/>
    <property type="match status" value="1"/>
</dbReference>
<comment type="caution">
    <text evidence="2">The sequence shown here is derived from an EMBL/GenBank/DDBJ whole genome shotgun (WGS) entry which is preliminary data.</text>
</comment>
<organism evidence="2 3">
    <name type="scientific">Umbelopsis vinacea</name>
    <dbReference type="NCBI Taxonomy" id="44442"/>
    <lineage>
        <taxon>Eukaryota</taxon>
        <taxon>Fungi</taxon>
        <taxon>Fungi incertae sedis</taxon>
        <taxon>Mucoromycota</taxon>
        <taxon>Mucoromycotina</taxon>
        <taxon>Umbelopsidomycetes</taxon>
        <taxon>Umbelopsidales</taxon>
        <taxon>Umbelopsidaceae</taxon>
        <taxon>Umbelopsis</taxon>
    </lineage>
</organism>
<dbReference type="OrthoDB" id="5570375at2759"/>